<sequence length="223" mass="22185">MSRTRVVAGGIVTGVVALLATAAPASAHDQLISSDPAAGSVLESAPDQITLTYSDDLLDLGATVIVADADGHDWAAAEPVLDGTQVQVPLDAEMPDAGYEVRWRVVSADGHPISGVVGFVVGDGTPLERGTPPDAAGPAEGAAPVDAEQGGPAQGSTAQGEAAASSSDDGPTRVLLVGAGGALLALAVLFLLTRSRRRDTVAGDDVTPADAADAAPSDSPERH</sequence>
<name>A0A168EC22_9MICO</name>
<keyword evidence="6" id="KW-0812">Transmembrane</keyword>
<evidence type="ECO:0000256" key="6">
    <source>
        <dbReference type="SAM" id="Phobius"/>
    </source>
</evidence>
<feature type="chain" id="PRO_5007896547" evidence="7">
    <location>
        <begin position="28"/>
        <end position="223"/>
    </location>
</feature>
<evidence type="ECO:0000256" key="1">
    <source>
        <dbReference type="ARBA" id="ARBA00004196"/>
    </source>
</evidence>
<dbReference type="GO" id="GO:0046688">
    <property type="term" value="P:response to copper ion"/>
    <property type="evidence" value="ECO:0007669"/>
    <property type="project" value="InterPro"/>
</dbReference>
<dbReference type="EMBL" id="CP014209">
    <property type="protein sequence ID" value="ANC29857.1"/>
    <property type="molecule type" value="Genomic_DNA"/>
</dbReference>
<keyword evidence="6" id="KW-0472">Membrane</keyword>
<dbReference type="KEGG" id="ido:I598_0266"/>
<feature type="region of interest" description="Disordered" evidence="5">
    <location>
        <begin position="123"/>
        <end position="169"/>
    </location>
</feature>
<proteinExistence type="predicted"/>
<feature type="compositionally biased region" description="Low complexity" evidence="5">
    <location>
        <begin position="203"/>
        <end position="223"/>
    </location>
</feature>
<dbReference type="AlphaFoldDB" id="A0A168EC22"/>
<feature type="domain" description="CopC" evidence="8">
    <location>
        <begin position="28"/>
        <end position="121"/>
    </location>
</feature>
<keyword evidence="6" id="KW-1133">Transmembrane helix</keyword>
<keyword evidence="10" id="KW-1185">Reference proteome</keyword>
<keyword evidence="4" id="KW-0186">Copper</keyword>
<dbReference type="PANTHER" id="PTHR34820:SF4">
    <property type="entry name" value="INNER MEMBRANE PROTEIN YEBZ"/>
    <property type="match status" value="1"/>
</dbReference>
<comment type="subcellular location">
    <subcellularLocation>
        <location evidence="1">Cell envelope</location>
    </subcellularLocation>
</comment>
<dbReference type="Gene3D" id="2.60.40.1220">
    <property type="match status" value="1"/>
</dbReference>
<feature type="region of interest" description="Disordered" evidence="5">
    <location>
        <begin position="199"/>
        <end position="223"/>
    </location>
</feature>
<evidence type="ECO:0000313" key="10">
    <source>
        <dbReference type="Proteomes" id="UP000076794"/>
    </source>
</evidence>
<feature type="transmembrane region" description="Helical" evidence="6">
    <location>
        <begin position="174"/>
        <end position="192"/>
    </location>
</feature>
<dbReference type="InterPro" id="IPR007348">
    <property type="entry name" value="CopC_dom"/>
</dbReference>
<organism evidence="9 10">
    <name type="scientific">Isoptericola dokdonensis DS-3</name>
    <dbReference type="NCBI Taxonomy" id="1300344"/>
    <lineage>
        <taxon>Bacteria</taxon>
        <taxon>Bacillati</taxon>
        <taxon>Actinomycetota</taxon>
        <taxon>Actinomycetes</taxon>
        <taxon>Micrococcales</taxon>
        <taxon>Promicromonosporaceae</taxon>
        <taxon>Isoptericola</taxon>
    </lineage>
</organism>
<evidence type="ECO:0000259" key="8">
    <source>
        <dbReference type="Pfam" id="PF04234"/>
    </source>
</evidence>
<evidence type="ECO:0000256" key="7">
    <source>
        <dbReference type="SAM" id="SignalP"/>
    </source>
</evidence>
<dbReference type="GO" id="GO:0005886">
    <property type="term" value="C:plasma membrane"/>
    <property type="evidence" value="ECO:0007669"/>
    <property type="project" value="TreeGrafter"/>
</dbReference>
<dbReference type="PANTHER" id="PTHR34820">
    <property type="entry name" value="INNER MEMBRANE PROTEIN YEBZ"/>
    <property type="match status" value="1"/>
</dbReference>
<dbReference type="SUPFAM" id="SSF81296">
    <property type="entry name" value="E set domains"/>
    <property type="match status" value="1"/>
</dbReference>
<evidence type="ECO:0000313" key="9">
    <source>
        <dbReference type="EMBL" id="ANC29857.1"/>
    </source>
</evidence>
<evidence type="ECO:0000256" key="5">
    <source>
        <dbReference type="SAM" id="MobiDB-lite"/>
    </source>
</evidence>
<feature type="compositionally biased region" description="Low complexity" evidence="5">
    <location>
        <begin position="132"/>
        <end position="148"/>
    </location>
</feature>
<protein>
    <submittedName>
        <fullName evidence="9">Copper transport protein YcnJ</fullName>
    </submittedName>
</protein>
<dbReference type="OrthoDB" id="5242236at2"/>
<reference evidence="9 10" key="1">
    <citation type="submission" date="2016-01" db="EMBL/GenBank/DDBJ databases">
        <title>Complete genome sequence of a soil Actinobacterium, Isoptericola dokdonensis DS-3.</title>
        <authorList>
            <person name="Kwon S.-K."/>
            <person name="Kim J.F."/>
        </authorList>
    </citation>
    <scope>NUCLEOTIDE SEQUENCE [LARGE SCALE GENOMIC DNA]</scope>
    <source>
        <strain evidence="9 10">DS-3</strain>
    </source>
</reference>
<dbReference type="GO" id="GO:0006825">
    <property type="term" value="P:copper ion transport"/>
    <property type="evidence" value="ECO:0007669"/>
    <property type="project" value="InterPro"/>
</dbReference>
<keyword evidence="2" id="KW-0479">Metal-binding</keyword>
<dbReference type="Pfam" id="PF04234">
    <property type="entry name" value="CopC"/>
    <property type="match status" value="1"/>
</dbReference>
<dbReference type="InterPro" id="IPR014755">
    <property type="entry name" value="Cu-Rt/internalin_Ig-like"/>
</dbReference>
<dbReference type="GO" id="GO:0042597">
    <property type="term" value="C:periplasmic space"/>
    <property type="evidence" value="ECO:0007669"/>
    <property type="project" value="InterPro"/>
</dbReference>
<dbReference type="InterPro" id="IPR014756">
    <property type="entry name" value="Ig_E-set"/>
</dbReference>
<dbReference type="InterPro" id="IPR032694">
    <property type="entry name" value="CopC/D"/>
</dbReference>
<evidence type="ECO:0000256" key="4">
    <source>
        <dbReference type="ARBA" id="ARBA00023008"/>
    </source>
</evidence>
<evidence type="ECO:0000256" key="2">
    <source>
        <dbReference type="ARBA" id="ARBA00022723"/>
    </source>
</evidence>
<dbReference type="RefSeq" id="WP_068200610.1">
    <property type="nucleotide sequence ID" value="NZ_CP014209.1"/>
</dbReference>
<accession>A0A168EC22</accession>
<feature type="signal peptide" evidence="7">
    <location>
        <begin position="1"/>
        <end position="27"/>
    </location>
</feature>
<keyword evidence="3 7" id="KW-0732">Signal</keyword>
<gene>
    <name evidence="9" type="primary">ycnJ_1</name>
    <name evidence="9" type="ORF">I598_0266</name>
</gene>
<dbReference type="Proteomes" id="UP000076794">
    <property type="component" value="Chromosome"/>
</dbReference>
<feature type="compositionally biased region" description="Polar residues" evidence="5">
    <location>
        <begin position="154"/>
        <end position="169"/>
    </location>
</feature>
<dbReference type="GO" id="GO:0030313">
    <property type="term" value="C:cell envelope"/>
    <property type="evidence" value="ECO:0007669"/>
    <property type="project" value="UniProtKB-SubCell"/>
</dbReference>
<dbReference type="STRING" id="1300344.I598_0266"/>
<dbReference type="PATRIC" id="fig|1300344.3.peg.266"/>
<evidence type="ECO:0000256" key="3">
    <source>
        <dbReference type="ARBA" id="ARBA00022729"/>
    </source>
</evidence>
<dbReference type="GO" id="GO:0005507">
    <property type="term" value="F:copper ion binding"/>
    <property type="evidence" value="ECO:0007669"/>
    <property type="project" value="InterPro"/>
</dbReference>